<dbReference type="RefSeq" id="WP_054493842.1">
    <property type="nucleotide sequence ID" value="NZ_BBZA01000225.1"/>
</dbReference>
<name>A0A0N0RFX7_9CHLR</name>
<proteinExistence type="predicted"/>
<evidence type="ECO:0000313" key="5">
    <source>
        <dbReference type="Proteomes" id="UP000050502"/>
    </source>
</evidence>
<dbReference type="Gene3D" id="3.40.390.10">
    <property type="entry name" value="Collagenase (Catalytic Domain)"/>
    <property type="match status" value="1"/>
</dbReference>
<reference evidence="3 5" key="2">
    <citation type="submission" date="2015-07" db="EMBL/GenBank/DDBJ databases">
        <title>Whole genome sequence of Ardenticatena maritima DSM 23922.</title>
        <authorList>
            <person name="Hemp J."/>
            <person name="Ward L.M."/>
            <person name="Pace L.A."/>
            <person name="Fischer W.W."/>
        </authorList>
    </citation>
    <scope>NUCLEOTIDE SEQUENCE [LARGE SCALE GENOMIC DNA]</scope>
    <source>
        <strain evidence="3 5">110S</strain>
    </source>
</reference>
<dbReference type="EMBL" id="BBZA01000225">
    <property type="protein sequence ID" value="GAP64100.1"/>
    <property type="molecule type" value="Genomic_DNA"/>
</dbReference>
<protein>
    <submittedName>
        <fullName evidence="2">Uncharacterized protein</fullName>
    </submittedName>
</protein>
<comment type="caution">
    <text evidence="2">The sequence shown here is derived from an EMBL/GenBank/DDBJ whole genome shotgun (WGS) entry which is preliminary data.</text>
</comment>
<dbReference type="Proteomes" id="UP000037784">
    <property type="component" value="Unassembled WGS sequence"/>
</dbReference>
<dbReference type="AlphaFoldDB" id="A0A0N0RFX7"/>
<feature type="transmembrane region" description="Helical" evidence="1">
    <location>
        <begin position="228"/>
        <end position="246"/>
    </location>
</feature>
<dbReference type="OrthoDB" id="7831148at2"/>
<evidence type="ECO:0000256" key="1">
    <source>
        <dbReference type="SAM" id="Phobius"/>
    </source>
</evidence>
<reference evidence="4" key="3">
    <citation type="submission" date="2015-08" db="EMBL/GenBank/DDBJ databases">
        <title>Draft Genome Sequence of a Heterotrophic Facultative Anaerobic Bacterium Ardenticatena maritima Strain 110S.</title>
        <authorList>
            <person name="Kawaichi S."/>
            <person name="Yoshida T."/>
            <person name="Sako Y."/>
            <person name="Nakamura R."/>
        </authorList>
    </citation>
    <scope>NUCLEOTIDE SEQUENCE [LARGE SCALE GENOMIC DNA]</scope>
    <source>
        <strain evidence="4">110S</strain>
    </source>
</reference>
<keyword evidence="4" id="KW-1185">Reference proteome</keyword>
<keyword evidence="1" id="KW-0812">Transmembrane</keyword>
<evidence type="ECO:0000313" key="3">
    <source>
        <dbReference type="EMBL" id="KPL86424.1"/>
    </source>
</evidence>
<reference evidence="2 4" key="1">
    <citation type="journal article" date="2015" name="Genome Announc.">
        <title>Draft Genome Sequence of a Heterotrophic Facultative Anaerobic Thermophilic Bacterium, Ardenticatena maritima Strain 110ST.</title>
        <authorList>
            <person name="Kawaichi S."/>
            <person name="Yoshida T."/>
            <person name="Sako Y."/>
            <person name="Nakamura R."/>
        </authorList>
    </citation>
    <scope>NUCLEOTIDE SEQUENCE [LARGE SCALE GENOMIC DNA]</scope>
    <source>
        <strain evidence="2 4">110S</strain>
    </source>
</reference>
<organism evidence="2 4">
    <name type="scientific">Ardenticatena maritima</name>
    <dbReference type="NCBI Taxonomy" id="872965"/>
    <lineage>
        <taxon>Bacteria</taxon>
        <taxon>Bacillati</taxon>
        <taxon>Chloroflexota</taxon>
        <taxon>Ardenticatenia</taxon>
        <taxon>Ardenticatenales</taxon>
        <taxon>Ardenticatenaceae</taxon>
        <taxon>Ardenticatena</taxon>
    </lineage>
</organism>
<accession>A0A0N0RFX7</accession>
<feature type="transmembrane region" description="Helical" evidence="1">
    <location>
        <begin position="341"/>
        <end position="360"/>
    </location>
</feature>
<evidence type="ECO:0000313" key="4">
    <source>
        <dbReference type="Proteomes" id="UP000037784"/>
    </source>
</evidence>
<feature type="transmembrane region" description="Helical" evidence="1">
    <location>
        <begin position="252"/>
        <end position="275"/>
    </location>
</feature>
<gene>
    <name evidence="2" type="ORF">ARMA_2523</name>
    <name evidence="3" type="ORF">SE16_14075</name>
</gene>
<dbReference type="EMBL" id="LGKN01000009">
    <property type="protein sequence ID" value="KPL86424.1"/>
    <property type="molecule type" value="Genomic_DNA"/>
</dbReference>
<dbReference type="Proteomes" id="UP000050502">
    <property type="component" value="Unassembled WGS sequence"/>
</dbReference>
<keyword evidence="1" id="KW-1133">Transmembrane helix</keyword>
<feature type="transmembrane region" description="Helical" evidence="1">
    <location>
        <begin position="296"/>
        <end position="321"/>
    </location>
</feature>
<dbReference type="STRING" id="872965.SE16_14075"/>
<sequence>MSADMVRQMVSIGWVLASDVRDPQLLSAYEAARHRLQAMLADQFPQFEWQIHFWERRTFPPRGALPPLDLLEIGVQEKLYHGWDYAIVLVPNDLHPRHRPFVIGVPSSALEVAVLSTARLGDSSLLAERIVGLALHLLGHIWGLDHGDGPMRPPEDPLAIVPEPFTNEQWAAILNRLKETADTRLEEERVRWGRLVFYWRTLRANPTSLLADILGYAPWRFPFRMGRLTAAAAVSTVFLVLTAEAWEVGVNLSLWVESIATFGAILIAALFIFLGQNVSDVARETGWREQIVRTQFVLFSILLIGMLFLWAVLFLLMWGILLLLPRDVVSGWASRPLDWLLLMRYAAFMATLGVLAGALGGNLEEEDELKAELYYDEET</sequence>
<keyword evidence="1" id="KW-0472">Membrane</keyword>
<evidence type="ECO:0000313" key="2">
    <source>
        <dbReference type="EMBL" id="GAP64100.1"/>
    </source>
</evidence>
<dbReference type="GO" id="GO:0008237">
    <property type="term" value="F:metallopeptidase activity"/>
    <property type="evidence" value="ECO:0007669"/>
    <property type="project" value="InterPro"/>
</dbReference>
<dbReference type="InterPro" id="IPR024079">
    <property type="entry name" value="MetalloPept_cat_dom_sf"/>
</dbReference>
<dbReference type="InParanoid" id="A0A0N0RFX7"/>